<accession>A0ACB9IPZ0</accession>
<proteinExistence type="predicted"/>
<evidence type="ECO:0000313" key="2">
    <source>
        <dbReference type="Proteomes" id="UP001056120"/>
    </source>
</evidence>
<dbReference type="EMBL" id="CM042024">
    <property type="protein sequence ID" value="KAI3809598.1"/>
    <property type="molecule type" value="Genomic_DNA"/>
</dbReference>
<keyword evidence="2" id="KW-1185">Reference proteome</keyword>
<reference evidence="1 2" key="2">
    <citation type="journal article" date="2022" name="Mol. Ecol. Resour.">
        <title>The genomes of chicory, endive, great burdock and yacon provide insights into Asteraceae paleo-polyploidization history and plant inulin production.</title>
        <authorList>
            <person name="Fan W."/>
            <person name="Wang S."/>
            <person name="Wang H."/>
            <person name="Wang A."/>
            <person name="Jiang F."/>
            <person name="Liu H."/>
            <person name="Zhao H."/>
            <person name="Xu D."/>
            <person name="Zhang Y."/>
        </authorList>
    </citation>
    <scope>NUCLEOTIDE SEQUENCE [LARGE SCALE GENOMIC DNA]</scope>
    <source>
        <strain evidence="2">cv. Yunnan</strain>
        <tissue evidence="1">Leaves</tissue>
    </source>
</reference>
<reference evidence="2" key="1">
    <citation type="journal article" date="2022" name="Mol. Ecol. Resour.">
        <title>The genomes of chicory, endive, great burdock and yacon provide insights into Asteraceae palaeo-polyploidization history and plant inulin production.</title>
        <authorList>
            <person name="Fan W."/>
            <person name="Wang S."/>
            <person name="Wang H."/>
            <person name="Wang A."/>
            <person name="Jiang F."/>
            <person name="Liu H."/>
            <person name="Zhao H."/>
            <person name="Xu D."/>
            <person name="Zhang Y."/>
        </authorList>
    </citation>
    <scope>NUCLEOTIDE SEQUENCE [LARGE SCALE GENOMIC DNA]</scope>
    <source>
        <strain evidence="2">cv. Yunnan</strain>
    </source>
</reference>
<organism evidence="1 2">
    <name type="scientific">Smallanthus sonchifolius</name>
    <dbReference type="NCBI Taxonomy" id="185202"/>
    <lineage>
        <taxon>Eukaryota</taxon>
        <taxon>Viridiplantae</taxon>
        <taxon>Streptophyta</taxon>
        <taxon>Embryophyta</taxon>
        <taxon>Tracheophyta</taxon>
        <taxon>Spermatophyta</taxon>
        <taxon>Magnoliopsida</taxon>
        <taxon>eudicotyledons</taxon>
        <taxon>Gunneridae</taxon>
        <taxon>Pentapetalae</taxon>
        <taxon>asterids</taxon>
        <taxon>campanulids</taxon>
        <taxon>Asterales</taxon>
        <taxon>Asteraceae</taxon>
        <taxon>Asteroideae</taxon>
        <taxon>Heliantheae alliance</taxon>
        <taxon>Millerieae</taxon>
        <taxon>Smallanthus</taxon>
    </lineage>
</organism>
<protein>
    <submittedName>
        <fullName evidence="1">Uncharacterized protein</fullName>
    </submittedName>
</protein>
<gene>
    <name evidence="1" type="ORF">L1987_19193</name>
</gene>
<evidence type="ECO:0000313" key="1">
    <source>
        <dbReference type="EMBL" id="KAI3809598.1"/>
    </source>
</evidence>
<dbReference type="Proteomes" id="UP001056120">
    <property type="component" value="Linkage Group LG07"/>
</dbReference>
<name>A0ACB9IPZ0_9ASTR</name>
<sequence length="69" mass="7994">MRIGYRLLWWIVVWNHKCSIGGCILCICRRLLNENAEVVMAYLLKLSRLTCSLNPSLMKSSNVIRICSH</sequence>
<comment type="caution">
    <text evidence="1">The sequence shown here is derived from an EMBL/GenBank/DDBJ whole genome shotgun (WGS) entry which is preliminary data.</text>
</comment>